<evidence type="ECO:0000259" key="6">
    <source>
        <dbReference type="PROSITE" id="PS50022"/>
    </source>
</evidence>
<sequence length="469" mass="53486">MKKIYFLLCSTVLLQVFVLGSVYGQQQATEALLRKNQLDFVNLGFGMFIHYGMPTFMDQDWSDPNASLSLFDSPKLDPNQWAIAAKSAHMTYGCLTTKHHSGFPIWDTKTTDYNVMNTPLGRDVVKEFVDAFRKNDLRVMLYYSILDTHQGIRPNQITNEHIELIKEQLRELLTQYGTIDALVIDGWDAPWSRISYDDIPFDDIYFLVKSLQPNCLVMDLNSAKYPGDALFYTDIKSYEQGAGQFISKEHNKLPAMACLPLQQNWFWKTSFPTTPVKDPQQLIQDFVIPYNQAYCNFMLNVAPNKDGLMDQNALEALQEMGKVYSASTTYQKLPDYAYPIVSSNLAKHVVSNSSWSDDMNIMDFANDDNFGSAWISNSVVSKPWYELTFARSIPFNTVVITEGKDRPSAYQLTYLKDGNWETISATPTTQGRIKIFRFESVSGQKIRLTITPGNKPAVLSEVGVYQERR</sequence>
<dbReference type="PANTHER" id="PTHR10030">
    <property type="entry name" value="ALPHA-L-FUCOSIDASE"/>
    <property type="match status" value="1"/>
</dbReference>
<dbReference type="EMBL" id="SUME01000006">
    <property type="protein sequence ID" value="TJZ54798.1"/>
    <property type="molecule type" value="Genomic_DNA"/>
</dbReference>
<evidence type="ECO:0000256" key="2">
    <source>
        <dbReference type="ARBA" id="ARBA00012662"/>
    </source>
</evidence>
<reference evidence="7 8" key="1">
    <citation type="submission" date="2019-04" db="EMBL/GenBank/DDBJ databases">
        <title>Sphingobacterium olei sp. nov., isolated from oil-contaminated soil.</title>
        <authorList>
            <person name="Liu B."/>
        </authorList>
    </citation>
    <scope>NUCLEOTIDE SEQUENCE [LARGE SCALE GENOMIC DNA]</scope>
    <source>
        <strain evidence="7 8">HAL-9</strain>
    </source>
</reference>
<dbReference type="Pfam" id="PF01120">
    <property type="entry name" value="Alpha_L_fucos"/>
    <property type="match status" value="1"/>
</dbReference>
<dbReference type="SUPFAM" id="SSF49785">
    <property type="entry name" value="Galactose-binding domain-like"/>
    <property type="match status" value="1"/>
</dbReference>
<gene>
    <name evidence="7" type="ORF">FAZ15_15100</name>
</gene>
<evidence type="ECO:0000313" key="7">
    <source>
        <dbReference type="EMBL" id="TJZ54798.1"/>
    </source>
</evidence>
<organism evidence="7 8">
    <name type="scientific">Sphingobacterium olei</name>
    <dbReference type="NCBI Taxonomy" id="2571155"/>
    <lineage>
        <taxon>Bacteria</taxon>
        <taxon>Pseudomonadati</taxon>
        <taxon>Bacteroidota</taxon>
        <taxon>Sphingobacteriia</taxon>
        <taxon>Sphingobacteriales</taxon>
        <taxon>Sphingobacteriaceae</taxon>
        <taxon>Sphingobacterium</taxon>
    </lineage>
</organism>
<keyword evidence="8" id="KW-1185">Reference proteome</keyword>
<dbReference type="GO" id="GO:0016139">
    <property type="term" value="P:glycoside catabolic process"/>
    <property type="evidence" value="ECO:0007669"/>
    <property type="project" value="TreeGrafter"/>
</dbReference>
<evidence type="ECO:0000256" key="3">
    <source>
        <dbReference type="ARBA" id="ARBA00022729"/>
    </source>
</evidence>
<dbReference type="SMART" id="SM00812">
    <property type="entry name" value="Alpha_L_fucos"/>
    <property type="match status" value="1"/>
</dbReference>
<dbReference type="EC" id="3.2.1.51" evidence="2"/>
<dbReference type="Gene3D" id="3.20.20.80">
    <property type="entry name" value="Glycosidases"/>
    <property type="match status" value="1"/>
</dbReference>
<dbReference type="PROSITE" id="PS50022">
    <property type="entry name" value="FA58C_3"/>
    <property type="match status" value="1"/>
</dbReference>
<dbReference type="GO" id="GO:0006004">
    <property type="term" value="P:fucose metabolic process"/>
    <property type="evidence" value="ECO:0007669"/>
    <property type="project" value="TreeGrafter"/>
</dbReference>
<dbReference type="InterPro" id="IPR057739">
    <property type="entry name" value="Glyco_hydro_29_N"/>
</dbReference>
<dbReference type="InterPro" id="IPR000421">
    <property type="entry name" value="FA58C"/>
</dbReference>
<comment type="caution">
    <text evidence="7">The sequence shown here is derived from an EMBL/GenBank/DDBJ whole genome shotgun (WGS) entry which is preliminary data.</text>
</comment>
<name>A0A4V5MKV6_9SPHI</name>
<dbReference type="SUPFAM" id="SSF51445">
    <property type="entry name" value="(Trans)glycosidases"/>
    <property type="match status" value="1"/>
</dbReference>
<dbReference type="Proteomes" id="UP000306808">
    <property type="component" value="Unassembled WGS sequence"/>
</dbReference>
<accession>A0A4V5MKV6</accession>
<keyword evidence="4" id="KW-0378">Hydrolase</keyword>
<dbReference type="InterPro" id="IPR008979">
    <property type="entry name" value="Galactose-bd-like_sf"/>
</dbReference>
<dbReference type="InterPro" id="IPR017853">
    <property type="entry name" value="GH"/>
</dbReference>
<evidence type="ECO:0000256" key="4">
    <source>
        <dbReference type="ARBA" id="ARBA00022801"/>
    </source>
</evidence>
<dbReference type="Pfam" id="PF00754">
    <property type="entry name" value="F5_F8_type_C"/>
    <property type="match status" value="1"/>
</dbReference>
<dbReference type="PANTHER" id="PTHR10030:SF37">
    <property type="entry name" value="ALPHA-L-FUCOSIDASE-RELATED"/>
    <property type="match status" value="1"/>
</dbReference>
<dbReference type="AlphaFoldDB" id="A0A4V5MKV6"/>
<evidence type="ECO:0000256" key="1">
    <source>
        <dbReference type="ARBA" id="ARBA00007951"/>
    </source>
</evidence>
<feature type="domain" description="F5/8 type C" evidence="6">
    <location>
        <begin position="333"/>
        <end position="467"/>
    </location>
</feature>
<keyword evidence="3" id="KW-0732">Signal</keyword>
<dbReference type="GO" id="GO:0005764">
    <property type="term" value="C:lysosome"/>
    <property type="evidence" value="ECO:0007669"/>
    <property type="project" value="TreeGrafter"/>
</dbReference>
<comment type="similarity">
    <text evidence="1">Belongs to the glycosyl hydrolase 29 family.</text>
</comment>
<proteinExistence type="inferred from homology"/>
<dbReference type="RefSeq" id="WP_136902158.1">
    <property type="nucleotide sequence ID" value="NZ_SUME01000006.1"/>
</dbReference>
<dbReference type="InterPro" id="IPR000933">
    <property type="entry name" value="Glyco_hydro_29"/>
</dbReference>
<dbReference type="GO" id="GO:0004560">
    <property type="term" value="F:alpha-L-fucosidase activity"/>
    <property type="evidence" value="ECO:0007669"/>
    <property type="project" value="InterPro"/>
</dbReference>
<keyword evidence="5" id="KW-0326">Glycosidase</keyword>
<evidence type="ECO:0000256" key="5">
    <source>
        <dbReference type="ARBA" id="ARBA00023295"/>
    </source>
</evidence>
<dbReference type="Gene3D" id="2.60.120.260">
    <property type="entry name" value="Galactose-binding domain-like"/>
    <property type="match status" value="1"/>
</dbReference>
<evidence type="ECO:0000313" key="8">
    <source>
        <dbReference type="Proteomes" id="UP000306808"/>
    </source>
</evidence>
<dbReference type="OrthoDB" id="107551at2"/>
<protein>
    <recommendedName>
        <fullName evidence="2">alpha-L-fucosidase</fullName>
        <ecNumber evidence="2">3.2.1.51</ecNumber>
    </recommendedName>
</protein>